<organism evidence="5 6">
    <name type="scientific">Yoonia rosea</name>
    <dbReference type="NCBI Taxonomy" id="287098"/>
    <lineage>
        <taxon>Bacteria</taxon>
        <taxon>Pseudomonadati</taxon>
        <taxon>Pseudomonadota</taxon>
        <taxon>Alphaproteobacteria</taxon>
        <taxon>Rhodobacterales</taxon>
        <taxon>Paracoccaceae</taxon>
        <taxon>Yoonia</taxon>
    </lineage>
</organism>
<dbReference type="GO" id="GO:0005829">
    <property type="term" value="C:cytosol"/>
    <property type="evidence" value="ECO:0007669"/>
    <property type="project" value="TreeGrafter"/>
</dbReference>
<dbReference type="InterPro" id="IPR036390">
    <property type="entry name" value="WH_DNA-bd_sf"/>
</dbReference>
<evidence type="ECO:0000259" key="4">
    <source>
        <dbReference type="PROSITE" id="PS51063"/>
    </source>
</evidence>
<dbReference type="InterPro" id="IPR018335">
    <property type="entry name" value="Tscrpt_reg_HTH_Crp-type_CS"/>
</dbReference>
<dbReference type="Gene3D" id="2.60.120.10">
    <property type="entry name" value="Jelly Rolls"/>
    <property type="match status" value="1"/>
</dbReference>
<protein>
    <submittedName>
        <fullName evidence="5">Transcriptional regulator, Crp/Fnr family</fullName>
    </submittedName>
</protein>
<sequence>MYVTSSPDFNDDTAVIPARKPSIARQATITIKPGKHLFLEDDPAGLIYEVASGVLRLTRIMEDGRRQVIAFGYPGDTVGFPSNGRYHTDCDALVPTTLIVHRRSDLESAKGDPELHLRLLRAALREISGMQDHFMMLGRKSSIEKLASFLLVLSARVGEPLGEYTQIALPMTRADIADFLGLTTETISRTFTQLRKSQIIAIDHVNTVVILKPVGLRAIAQGDSD</sequence>
<dbReference type="FunFam" id="1.10.10.10:FF:000028">
    <property type="entry name" value="Fumarate/nitrate reduction transcriptional regulator Fnr"/>
    <property type="match status" value="1"/>
</dbReference>
<accession>A0A1R3X9S4</accession>
<evidence type="ECO:0000256" key="3">
    <source>
        <dbReference type="ARBA" id="ARBA00023163"/>
    </source>
</evidence>
<dbReference type="SMART" id="SM00100">
    <property type="entry name" value="cNMP"/>
    <property type="match status" value="1"/>
</dbReference>
<dbReference type="InterPro" id="IPR000595">
    <property type="entry name" value="cNMP-bd_dom"/>
</dbReference>
<evidence type="ECO:0000313" key="6">
    <source>
        <dbReference type="Proteomes" id="UP000186997"/>
    </source>
</evidence>
<keyword evidence="6" id="KW-1185">Reference proteome</keyword>
<dbReference type="InterPro" id="IPR012318">
    <property type="entry name" value="HTH_CRP"/>
</dbReference>
<dbReference type="Gene3D" id="1.10.10.10">
    <property type="entry name" value="Winged helix-like DNA-binding domain superfamily/Winged helix DNA-binding domain"/>
    <property type="match status" value="1"/>
</dbReference>
<keyword evidence="2" id="KW-0238">DNA-binding</keyword>
<keyword evidence="1" id="KW-0805">Transcription regulation</keyword>
<dbReference type="Pfam" id="PF00027">
    <property type="entry name" value="cNMP_binding"/>
    <property type="match status" value="1"/>
</dbReference>
<reference evidence="6" key="1">
    <citation type="submission" date="2017-01" db="EMBL/GenBank/DDBJ databases">
        <authorList>
            <person name="Varghese N."/>
            <person name="Submissions S."/>
        </authorList>
    </citation>
    <scope>NUCLEOTIDE SEQUENCE [LARGE SCALE GENOMIC DNA]</scope>
    <source>
        <strain evidence="6">DSM 29591</strain>
    </source>
</reference>
<dbReference type="STRING" id="287098.SAMN05421665_2511"/>
<dbReference type="Proteomes" id="UP000186997">
    <property type="component" value="Unassembled WGS sequence"/>
</dbReference>
<dbReference type="PANTHER" id="PTHR24567:SF75">
    <property type="entry name" value="FUMARATE AND NITRATE REDUCTION REGULATORY PROTEIN"/>
    <property type="match status" value="1"/>
</dbReference>
<dbReference type="SMART" id="SM00419">
    <property type="entry name" value="HTH_CRP"/>
    <property type="match status" value="1"/>
</dbReference>
<dbReference type="CDD" id="cd00092">
    <property type="entry name" value="HTH_CRP"/>
    <property type="match status" value="1"/>
</dbReference>
<keyword evidence="3" id="KW-0804">Transcription</keyword>
<name>A0A1R3X9S4_9RHOB</name>
<dbReference type="OrthoDB" id="667966at2"/>
<dbReference type="InterPro" id="IPR050397">
    <property type="entry name" value="Env_Response_Regulators"/>
</dbReference>
<dbReference type="PANTHER" id="PTHR24567">
    <property type="entry name" value="CRP FAMILY TRANSCRIPTIONAL REGULATORY PROTEIN"/>
    <property type="match status" value="1"/>
</dbReference>
<dbReference type="AlphaFoldDB" id="A0A1R3X9S4"/>
<dbReference type="Pfam" id="PF13545">
    <property type="entry name" value="HTH_Crp_2"/>
    <property type="match status" value="1"/>
</dbReference>
<dbReference type="InterPro" id="IPR018490">
    <property type="entry name" value="cNMP-bd_dom_sf"/>
</dbReference>
<dbReference type="InterPro" id="IPR014710">
    <property type="entry name" value="RmlC-like_jellyroll"/>
</dbReference>
<dbReference type="GO" id="GO:0003700">
    <property type="term" value="F:DNA-binding transcription factor activity"/>
    <property type="evidence" value="ECO:0007669"/>
    <property type="project" value="InterPro"/>
</dbReference>
<proteinExistence type="predicted"/>
<dbReference type="InterPro" id="IPR036388">
    <property type="entry name" value="WH-like_DNA-bd_sf"/>
</dbReference>
<evidence type="ECO:0000313" key="5">
    <source>
        <dbReference type="EMBL" id="SIT87732.1"/>
    </source>
</evidence>
<evidence type="ECO:0000256" key="1">
    <source>
        <dbReference type="ARBA" id="ARBA00023015"/>
    </source>
</evidence>
<dbReference type="SUPFAM" id="SSF46785">
    <property type="entry name" value="Winged helix' DNA-binding domain"/>
    <property type="match status" value="1"/>
</dbReference>
<dbReference type="EMBL" id="FTPR01000002">
    <property type="protein sequence ID" value="SIT87732.1"/>
    <property type="molecule type" value="Genomic_DNA"/>
</dbReference>
<evidence type="ECO:0000256" key="2">
    <source>
        <dbReference type="ARBA" id="ARBA00023125"/>
    </source>
</evidence>
<dbReference type="PROSITE" id="PS00042">
    <property type="entry name" value="HTH_CRP_1"/>
    <property type="match status" value="1"/>
</dbReference>
<feature type="domain" description="HTH crp-type" evidence="4">
    <location>
        <begin position="140"/>
        <end position="214"/>
    </location>
</feature>
<dbReference type="PRINTS" id="PR00034">
    <property type="entry name" value="HTHCRP"/>
</dbReference>
<dbReference type="PROSITE" id="PS51063">
    <property type="entry name" value="HTH_CRP_2"/>
    <property type="match status" value="1"/>
</dbReference>
<dbReference type="SUPFAM" id="SSF51206">
    <property type="entry name" value="cAMP-binding domain-like"/>
    <property type="match status" value="1"/>
</dbReference>
<gene>
    <name evidence="5" type="ORF">SAMN05421665_2511</name>
</gene>
<dbReference type="GO" id="GO:0003677">
    <property type="term" value="F:DNA binding"/>
    <property type="evidence" value="ECO:0007669"/>
    <property type="project" value="UniProtKB-KW"/>
</dbReference>
<dbReference type="CDD" id="cd00038">
    <property type="entry name" value="CAP_ED"/>
    <property type="match status" value="1"/>
</dbReference>